<accession>A0AAD7HYR6</accession>
<reference evidence="2" key="1">
    <citation type="submission" date="2023-03" db="EMBL/GenBank/DDBJ databases">
        <title>Massive genome expansion in bonnet fungi (Mycena s.s.) driven by repeated elements and novel gene families across ecological guilds.</title>
        <authorList>
            <consortium name="Lawrence Berkeley National Laboratory"/>
            <person name="Harder C.B."/>
            <person name="Miyauchi S."/>
            <person name="Viragh M."/>
            <person name="Kuo A."/>
            <person name="Thoen E."/>
            <person name="Andreopoulos B."/>
            <person name="Lu D."/>
            <person name="Skrede I."/>
            <person name="Drula E."/>
            <person name="Henrissat B."/>
            <person name="Morin E."/>
            <person name="Kohler A."/>
            <person name="Barry K."/>
            <person name="LaButti K."/>
            <person name="Morin E."/>
            <person name="Salamov A."/>
            <person name="Lipzen A."/>
            <person name="Mereny Z."/>
            <person name="Hegedus B."/>
            <person name="Baldrian P."/>
            <person name="Stursova M."/>
            <person name="Weitz H."/>
            <person name="Taylor A."/>
            <person name="Grigoriev I.V."/>
            <person name="Nagy L.G."/>
            <person name="Martin F."/>
            <person name="Kauserud H."/>
        </authorList>
    </citation>
    <scope>NUCLEOTIDE SEQUENCE</scope>
    <source>
        <strain evidence="2">CBHHK182m</strain>
    </source>
</reference>
<organism evidence="2 3">
    <name type="scientific">Mycena metata</name>
    <dbReference type="NCBI Taxonomy" id="1033252"/>
    <lineage>
        <taxon>Eukaryota</taxon>
        <taxon>Fungi</taxon>
        <taxon>Dikarya</taxon>
        <taxon>Basidiomycota</taxon>
        <taxon>Agaricomycotina</taxon>
        <taxon>Agaricomycetes</taxon>
        <taxon>Agaricomycetidae</taxon>
        <taxon>Agaricales</taxon>
        <taxon>Marasmiineae</taxon>
        <taxon>Mycenaceae</taxon>
        <taxon>Mycena</taxon>
    </lineage>
</organism>
<dbReference type="Proteomes" id="UP001215598">
    <property type="component" value="Unassembled WGS sequence"/>
</dbReference>
<feature type="region of interest" description="Disordered" evidence="1">
    <location>
        <begin position="184"/>
        <end position="203"/>
    </location>
</feature>
<dbReference type="EMBL" id="JARKIB010000153">
    <property type="protein sequence ID" value="KAJ7731390.1"/>
    <property type="molecule type" value="Genomic_DNA"/>
</dbReference>
<evidence type="ECO:0000313" key="2">
    <source>
        <dbReference type="EMBL" id="KAJ7731390.1"/>
    </source>
</evidence>
<proteinExistence type="predicted"/>
<sequence>MYSGAPAPNKMGFALTLRTVEETYPADTASTSVAILTGALRHGISKPASFTRSSSHAADRHEMIGHQEKLYSAWPSASQHHYSPTARTIRHPANTPILYRLNIPPLQIGSPHEHFKKTVGVTAKHGIGWSLIVPRMVGAEPSMDATGRIGTGHTTGKDPGTRLFICGGVVTQLTKAFEKTNKVLSNPSHLNPGHAHNNRVPGSLPPVSLSANKKIVLAYGSGPSRMGKYTSINAACGAIRAHSFVIQLRS</sequence>
<evidence type="ECO:0000256" key="1">
    <source>
        <dbReference type="SAM" id="MobiDB-lite"/>
    </source>
</evidence>
<evidence type="ECO:0000313" key="3">
    <source>
        <dbReference type="Proteomes" id="UP001215598"/>
    </source>
</evidence>
<dbReference type="AlphaFoldDB" id="A0AAD7HYR6"/>
<gene>
    <name evidence="2" type="ORF">B0H16DRAFT_1469164</name>
</gene>
<name>A0AAD7HYR6_9AGAR</name>
<comment type="caution">
    <text evidence="2">The sequence shown here is derived from an EMBL/GenBank/DDBJ whole genome shotgun (WGS) entry which is preliminary data.</text>
</comment>
<protein>
    <submittedName>
        <fullName evidence="2">Uncharacterized protein</fullName>
    </submittedName>
</protein>
<keyword evidence="3" id="KW-1185">Reference proteome</keyword>